<proteinExistence type="predicted"/>
<comment type="caution">
    <text evidence="2">The sequence shown here is derived from an EMBL/GenBank/DDBJ whole genome shotgun (WGS) entry which is preliminary data.</text>
</comment>
<dbReference type="AlphaFoldDB" id="A0A833VU12"/>
<dbReference type="Pfam" id="PF01425">
    <property type="entry name" value="Amidase"/>
    <property type="match status" value="1"/>
</dbReference>
<feature type="domain" description="Amidase" evidence="1">
    <location>
        <begin position="56"/>
        <end position="455"/>
    </location>
</feature>
<gene>
    <name evidence="2" type="ORF">FCM35_KLT19680</name>
</gene>
<evidence type="ECO:0000259" key="1">
    <source>
        <dbReference type="Pfam" id="PF01425"/>
    </source>
</evidence>
<name>A0A833VU12_9POAL</name>
<evidence type="ECO:0000313" key="3">
    <source>
        <dbReference type="Proteomes" id="UP000623129"/>
    </source>
</evidence>
<dbReference type="PANTHER" id="PTHR42678">
    <property type="entry name" value="AMIDASE"/>
    <property type="match status" value="1"/>
</dbReference>
<accession>A0A833VU12</accession>
<evidence type="ECO:0000313" key="2">
    <source>
        <dbReference type="EMBL" id="KAF3335173.1"/>
    </source>
</evidence>
<dbReference type="EMBL" id="SWLB01000008">
    <property type="protein sequence ID" value="KAF3335173.1"/>
    <property type="molecule type" value="Genomic_DNA"/>
</dbReference>
<sequence>MSNFLYLHRLSFAFTVVLVILSLSLPFSTHSFDFTEATVDSIHEAFANHSLTSLQLVQYYLSMIRNLNPLLRAVIEVNPDALTQAARADLDRERNSTSNNNRLHGIPVLLKDIIGTADKLNTTAGSFALLGSVVTRDSGVVKRLREAGAVILGKASLSEWSFFRSDHAPSAWCARAGQGKNPYVVSADPCGSSSGSAIAVAANLVTVTLGTETDGSILCPSAANSVVGIKPTVGLTSRSGVIPISPRQDTIGPICRTVTDAVYVLDAIAGYDRYDANATEKAAKYIPQGGYMQFLKLDGLMGKRIGILRKGFFDFPKNSLQGKVFEQHFSIMREKGAILIDNLQIPNVSSVLDYNQSGEKLVLTAEFKVALNEYLSKLTSSPVRSLADVISFNEKHKKEEKIKEYGQLIFLMSESTNGIGSIERDAISNMARLSSEGIETLMREKQLDAIVTPDSSVSSVLAIGGYPGISVPAGYNETGVPFGICFGGLKGFEPKLIEIAYAFEQATKVRKPPHINSPMCPSSDLKQCYSHQ</sequence>
<dbReference type="PANTHER" id="PTHR42678:SF34">
    <property type="entry name" value="OS04G0183300 PROTEIN"/>
    <property type="match status" value="1"/>
</dbReference>
<dbReference type="InterPro" id="IPR023631">
    <property type="entry name" value="Amidase_dom"/>
</dbReference>
<dbReference type="SUPFAM" id="SSF75304">
    <property type="entry name" value="Amidase signature (AS) enzymes"/>
    <property type="match status" value="1"/>
</dbReference>
<organism evidence="2 3">
    <name type="scientific">Carex littledalei</name>
    <dbReference type="NCBI Taxonomy" id="544730"/>
    <lineage>
        <taxon>Eukaryota</taxon>
        <taxon>Viridiplantae</taxon>
        <taxon>Streptophyta</taxon>
        <taxon>Embryophyta</taxon>
        <taxon>Tracheophyta</taxon>
        <taxon>Spermatophyta</taxon>
        <taxon>Magnoliopsida</taxon>
        <taxon>Liliopsida</taxon>
        <taxon>Poales</taxon>
        <taxon>Cyperaceae</taxon>
        <taxon>Cyperoideae</taxon>
        <taxon>Cariceae</taxon>
        <taxon>Carex</taxon>
        <taxon>Carex subgen. Euthyceras</taxon>
    </lineage>
</organism>
<dbReference type="Proteomes" id="UP000623129">
    <property type="component" value="Unassembled WGS sequence"/>
</dbReference>
<dbReference type="InterPro" id="IPR036928">
    <property type="entry name" value="AS_sf"/>
</dbReference>
<protein>
    <submittedName>
        <fullName evidence="2">Putative amidase</fullName>
    </submittedName>
</protein>
<dbReference type="Gene3D" id="3.90.1300.10">
    <property type="entry name" value="Amidase signature (AS) domain"/>
    <property type="match status" value="1"/>
</dbReference>
<dbReference type="OrthoDB" id="566138at2759"/>
<keyword evidence="3" id="KW-1185">Reference proteome</keyword>
<reference evidence="2" key="1">
    <citation type="submission" date="2020-01" db="EMBL/GenBank/DDBJ databases">
        <title>Genome sequence of Kobresia littledalei, the first chromosome-level genome in the family Cyperaceae.</title>
        <authorList>
            <person name="Qu G."/>
        </authorList>
    </citation>
    <scope>NUCLEOTIDE SEQUENCE</scope>
    <source>
        <strain evidence="2">C.B.Clarke</strain>
        <tissue evidence="2">Leaf</tissue>
    </source>
</reference>